<comment type="caution">
    <text evidence="7">The sequence shown here is derived from an EMBL/GenBank/DDBJ whole genome shotgun (WGS) entry which is preliminary data.</text>
</comment>
<reference evidence="7" key="1">
    <citation type="submission" date="2022-01" db="EMBL/GenBank/DDBJ databases">
        <title>Jiella avicenniae sp. nov., a novel endophytic bacterium isolated from bark of Avicennia marina.</title>
        <authorList>
            <person name="Tuo L."/>
        </authorList>
    </citation>
    <scope>NUCLEOTIDE SEQUENCE</scope>
    <source>
        <strain evidence="7">CBK1P-4</strain>
    </source>
</reference>
<dbReference type="InterPro" id="IPR051452">
    <property type="entry name" value="Diverse_Oxidoreductases"/>
</dbReference>
<evidence type="ECO:0000256" key="2">
    <source>
        <dbReference type="ARBA" id="ARBA00022723"/>
    </source>
</evidence>
<evidence type="ECO:0000256" key="1">
    <source>
        <dbReference type="ARBA" id="ARBA00022714"/>
    </source>
</evidence>
<dbReference type="GO" id="GO:0016491">
    <property type="term" value="F:oxidoreductase activity"/>
    <property type="evidence" value="ECO:0007669"/>
    <property type="project" value="UniProtKB-KW"/>
</dbReference>
<name>A0A9X1NXC9_9HYPH</name>
<proteinExistence type="predicted"/>
<feature type="domain" description="2Fe-2S ferredoxin-type" evidence="6">
    <location>
        <begin position="10"/>
        <end position="86"/>
    </location>
</feature>
<keyword evidence="2" id="KW-0479">Metal-binding</keyword>
<dbReference type="PANTHER" id="PTHR44379:SF5">
    <property type="entry name" value="OXIDOREDUCTASE WITH IRON-SULFUR SUBUNIT"/>
    <property type="match status" value="1"/>
</dbReference>
<dbReference type="Proteomes" id="UP001139035">
    <property type="component" value="Unassembled WGS sequence"/>
</dbReference>
<dbReference type="InterPro" id="IPR036010">
    <property type="entry name" value="2Fe-2S_ferredoxin-like_sf"/>
</dbReference>
<dbReference type="InterPro" id="IPR006058">
    <property type="entry name" value="2Fe2S_fd_BS"/>
</dbReference>
<dbReference type="InterPro" id="IPR002888">
    <property type="entry name" value="2Fe-2S-bd"/>
</dbReference>
<evidence type="ECO:0000313" key="8">
    <source>
        <dbReference type="Proteomes" id="UP001139035"/>
    </source>
</evidence>
<keyword evidence="1" id="KW-0001">2Fe-2S</keyword>
<evidence type="ECO:0000256" key="5">
    <source>
        <dbReference type="ARBA" id="ARBA00023014"/>
    </source>
</evidence>
<dbReference type="InterPro" id="IPR001041">
    <property type="entry name" value="2Fe-2S_ferredoxin-type"/>
</dbReference>
<dbReference type="PROSITE" id="PS51085">
    <property type="entry name" value="2FE2S_FER_2"/>
    <property type="match status" value="1"/>
</dbReference>
<evidence type="ECO:0000313" key="7">
    <source>
        <dbReference type="EMBL" id="MCE7027540.1"/>
    </source>
</evidence>
<dbReference type="Gene3D" id="3.10.20.30">
    <property type="match status" value="1"/>
</dbReference>
<dbReference type="PROSITE" id="PS00197">
    <property type="entry name" value="2FE2S_FER_1"/>
    <property type="match status" value="1"/>
</dbReference>
<dbReference type="Pfam" id="PF00111">
    <property type="entry name" value="Fer2"/>
    <property type="match status" value="1"/>
</dbReference>
<protein>
    <submittedName>
        <fullName evidence="7">(2Fe-2S)-binding protein</fullName>
    </submittedName>
</protein>
<dbReference type="CDD" id="cd00207">
    <property type="entry name" value="fer2"/>
    <property type="match status" value="1"/>
</dbReference>
<sequence>MPKLNRERRHAITFRLNGREVTAEAEGRMLLTDVLRHVVGATGTHVGCEHGVCGACTVQLDGEPVRACLMLAAQAEGADIRTVEGLEPAAGELSPLQAAFREHFALQCGFCTAGILMSLDALLTREPDASEEAIREHLSGHLCRCTGYAPIVKAALAAQARMKEETPENA</sequence>
<dbReference type="GO" id="GO:0046872">
    <property type="term" value="F:metal ion binding"/>
    <property type="evidence" value="ECO:0007669"/>
    <property type="project" value="UniProtKB-KW"/>
</dbReference>
<accession>A0A9X1NXC9</accession>
<keyword evidence="8" id="KW-1185">Reference proteome</keyword>
<dbReference type="InterPro" id="IPR012675">
    <property type="entry name" value="Beta-grasp_dom_sf"/>
</dbReference>
<dbReference type="GO" id="GO:0051537">
    <property type="term" value="F:2 iron, 2 sulfur cluster binding"/>
    <property type="evidence" value="ECO:0007669"/>
    <property type="project" value="UniProtKB-KW"/>
</dbReference>
<dbReference type="EMBL" id="JAJUWU010000004">
    <property type="protein sequence ID" value="MCE7027540.1"/>
    <property type="molecule type" value="Genomic_DNA"/>
</dbReference>
<evidence type="ECO:0000259" key="6">
    <source>
        <dbReference type="PROSITE" id="PS51085"/>
    </source>
</evidence>
<dbReference type="SUPFAM" id="SSF54292">
    <property type="entry name" value="2Fe-2S ferredoxin-like"/>
    <property type="match status" value="1"/>
</dbReference>
<dbReference type="FunFam" id="3.10.20.30:FF:000020">
    <property type="entry name" value="Xanthine dehydrogenase iron-sulfur subunit"/>
    <property type="match status" value="1"/>
</dbReference>
<evidence type="ECO:0000256" key="3">
    <source>
        <dbReference type="ARBA" id="ARBA00023002"/>
    </source>
</evidence>
<keyword evidence="5" id="KW-0411">Iron-sulfur</keyword>
<keyword evidence="3" id="KW-0560">Oxidoreductase</keyword>
<organism evidence="7 8">
    <name type="scientific">Jiella avicenniae</name>
    <dbReference type="NCBI Taxonomy" id="2907202"/>
    <lineage>
        <taxon>Bacteria</taxon>
        <taxon>Pseudomonadati</taxon>
        <taxon>Pseudomonadota</taxon>
        <taxon>Alphaproteobacteria</taxon>
        <taxon>Hyphomicrobiales</taxon>
        <taxon>Aurantimonadaceae</taxon>
        <taxon>Jiella</taxon>
    </lineage>
</organism>
<keyword evidence="4" id="KW-0408">Iron</keyword>
<dbReference type="Gene3D" id="1.10.150.120">
    <property type="entry name" value="[2Fe-2S]-binding domain"/>
    <property type="match status" value="1"/>
</dbReference>
<dbReference type="Pfam" id="PF01799">
    <property type="entry name" value="Fer2_2"/>
    <property type="match status" value="1"/>
</dbReference>
<dbReference type="RefSeq" id="WP_233718492.1">
    <property type="nucleotide sequence ID" value="NZ_JAJUWU010000004.1"/>
</dbReference>
<dbReference type="AlphaFoldDB" id="A0A9X1NXC9"/>
<dbReference type="PANTHER" id="PTHR44379">
    <property type="entry name" value="OXIDOREDUCTASE WITH IRON-SULFUR SUBUNIT"/>
    <property type="match status" value="1"/>
</dbReference>
<dbReference type="SUPFAM" id="SSF47741">
    <property type="entry name" value="CO dehydrogenase ISP C-domain like"/>
    <property type="match status" value="1"/>
</dbReference>
<dbReference type="InterPro" id="IPR036884">
    <property type="entry name" value="2Fe-2S-bd_dom_sf"/>
</dbReference>
<evidence type="ECO:0000256" key="4">
    <source>
        <dbReference type="ARBA" id="ARBA00023004"/>
    </source>
</evidence>
<gene>
    <name evidence="7" type="ORF">LZD57_06015</name>
</gene>